<evidence type="ECO:0000313" key="2">
    <source>
        <dbReference type="EMBL" id="ALE93637.1"/>
    </source>
</evidence>
<evidence type="ECO:0008006" key="4">
    <source>
        <dbReference type="Google" id="ProtNLM"/>
    </source>
</evidence>
<gene>
    <name evidence="2" type="ORF">AOC05_17110</name>
</gene>
<keyword evidence="3" id="KW-1185">Reference proteome</keyword>
<protein>
    <recommendedName>
        <fullName evidence="4">DUF4194 domain-containing protein</fullName>
    </recommendedName>
</protein>
<feature type="region of interest" description="Disordered" evidence="1">
    <location>
        <begin position="205"/>
        <end position="225"/>
    </location>
</feature>
<dbReference type="Pfam" id="PF13835">
    <property type="entry name" value="DUF4194"/>
    <property type="match status" value="1"/>
</dbReference>
<sequence>MTTISLEECGELQEPASRTPDGLPLVVTKLFKGVVYRDGDERLWQRLMELSAQTRDYVAVLGLELVLDDAEGYAFLRSNPDADAGLPRLIPRRQLTFHVSLLLALLRARLAEFDQQNSETRLIMTSGQIGDMVSVFLPESSNEARILDQLASNIKKVTELGFLRKLRGQDDTYEVARILKAYVDAQWLEEFDARLADYRATLDGDGSAVGPSSGKSSKTAKAATA</sequence>
<dbReference type="RefSeq" id="WP_062008666.1">
    <property type="nucleotide sequence ID" value="NZ_CP012677.1"/>
</dbReference>
<dbReference type="Proteomes" id="UP000062833">
    <property type="component" value="Chromosome"/>
</dbReference>
<evidence type="ECO:0000313" key="3">
    <source>
        <dbReference type="Proteomes" id="UP000062833"/>
    </source>
</evidence>
<dbReference type="OrthoDB" id="5295172at2"/>
<dbReference type="AlphaFoldDB" id="A0A0M5LXZ3"/>
<name>A0A0M5LXZ3_9MICC</name>
<dbReference type="EMBL" id="CP012677">
    <property type="protein sequence ID" value="ALE93637.1"/>
    <property type="molecule type" value="Genomic_DNA"/>
</dbReference>
<dbReference type="InterPro" id="IPR025449">
    <property type="entry name" value="JetB"/>
</dbReference>
<accession>A0A0M5LXZ3</accession>
<reference evidence="3" key="1">
    <citation type="submission" date="2015-09" db="EMBL/GenBank/DDBJ databases">
        <title>Complete genome of Arthrobacter alpinus strain R3.8.</title>
        <authorList>
            <person name="See-Too W.S."/>
            <person name="Chan K.G."/>
        </authorList>
    </citation>
    <scope>NUCLEOTIDE SEQUENCE [LARGE SCALE GENOMIC DNA]</scope>
    <source>
        <strain evidence="3">R3.8</strain>
    </source>
</reference>
<dbReference type="PATRIC" id="fig|656366.3.peg.3681"/>
<proteinExistence type="predicted"/>
<dbReference type="KEGG" id="aaq:AOC05_17110"/>
<feature type="compositionally biased region" description="Low complexity" evidence="1">
    <location>
        <begin position="212"/>
        <end position="225"/>
    </location>
</feature>
<evidence type="ECO:0000256" key="1">
    <source>
        <dbReference type="SAM" id="MobiDB-lite"/>
    </source>
</evidence>
<organism evidence="2 3">
    <name type="scientific">Arthrobacter alpinus</name>
    <dbReference type="NCBI Taxonomy" id="656366"/>
    <lineage>
        <taxon>Bacteria</taxon>
        <taxon>Bacillati</taxon>
        <taxon>Actinomycetota</taxon>
        <taxon>Actinomycetes</taxon>
        <taxon>Micrococcales</taxon>
        <taxon>Micrococcaceae</taxon>
        <taxon>Arthrobacter</taxon>
    </lineage>
</organism>